<sequence>MATLIGIVSKVIGQVFAVASDGTRRALVEGDKLFAGDQLSTGAEGAVAVHLQNGQELTLGRGSSMQMTPQLLANQIPHVDSSEAVTPSEAQLTDVEKLQKAIAAGDDPSQTADATAAGPASTTGAPGGIQGSGHSFVMLEEVGGRVDPTIGFPTAGFNGIPELPEERLNANPDNNAVAADTPVVPPVTPEVPNNPVTFVGLSDQDGERIVNEANLADGSARSEGSLTRSGTFTINAPDGLTSLSIGAINVISGGVAAGFAQSITTPLGSTLTFTDYNPATGVVSYSYTLNRSETHTSGEGANSIDEQFTVVAVDRNGDSVTGTLDVSIIDDVPQAIDDNNGTASETLLTLNGNVLTNDVQGADRVPLGENSGPITPGTFIGTYGTLVLNANGTYTYTLNTSDTDFKALHGGGDGTETFTYTLTDADGDTSTANLVLQIHNNDDPDTIGGLNLGGAELTVFEKNLGDGSAPDATALTQNGTFTFTALDGITTLTVGGIAVVTGGVAAGFPQSITTPLGNTLTITSFNIATGVVNYSYTLNDNEAHATASGANTLPEQFAVTLVDDNGTTATGSLDVNIVDDLPKGVDDSNASTASETLLTLNGNVLSNDVQGADRVTIGEGTGPITPGTFTGTYGTLVLNANGTYTYTLNTSDADFKALHGGGDGTETFSYTITDSDGDSSTANLVLQIHNNDDPTTIGGLNVEGGELTVFEKNLSDGSAPDATALTQNGTFTVTALDGVTTLTVGGIAVVTAGVAAGFPQSITTPLGSTLTITGFNAATGVVSYSYTLNDNEAHPTANGANTLPEQ</sequence>
<dbReference type="NCBIfam" id="TIGR01965">
    <property type="entry name" value="VCBS_repeat"/>
    <property type="match status" value="2"/>
</dbReference>
<proteinExistence type="predicted"/>
<dbReference type="InterPro" id="IPR013783">
    <property type="entry name" value="Ig-like_fold"/>
</dbReference>
<comment type="caution">
    <text evidence="2">The sequence shown here is derived from an EMBL/GenBank/DDBJ whole genome shotgun (WGS) entry which is preliminary data.</text>
</comment>
<organism evidence="2 3">
    <name type="scientific">Pseudomonas laurylsulfativorans</name>
    <dbReference type="NCBI Taxonomy" id="1943631"/>
    <lineage>
        <taxon>Bacteria</taxon>
        <taxon>Pseudomonadati</taxon>
        <taxon>Pseudomonadota</taxon>
        <taxon>Gammaproteobacteria</taxon>
        <taxon>Pseudomonadales</taxon>
        <taxon>Pseudomonadaceae</taxon>
        <taxon>Pseudomonas</taxon>
    </lineage>
</organism>
<reference evidence="3" key="1">
    <citation type="submission" date="2017-02" db="EMBL/GenBank/DDBJ databases">
        <authorList>
            <person name="Furmanczyk E.M."/>
        </authorList>
    </citation>
    <scope>NUCLEOTIDE SEQUENCE [LARGE SCALE GENOMIC DNA]</scope>
    <source>
        <strain evidence="3">AP3_22</strain>
    </source>
</reference>
<dbReference type="EMBL" id="MUJK01000002">
    <property type="protein sequence ID" value="POF43217.1"/>
    <property type="molecule type" value="Genomic_DNA"/>
</dbReference>
<gene>
    <name evidence="2" type="ORF">B0D71_10045</name>
</gene>
<dbReference type="OrthoDB" id="5192166at2"/>
<dbReference type="NCBIfam" id="NF033682">
    <property type="entry name" value="retention_LapA"/>
    <property type="match status" value="1"/>
</dbReference>
<dbReference type="InterPro" id="IPR010221">
    <property type="entry name" value="VCBS_dom"/>
</dbReference>
<dbReference type="AlphaFoldDB" id="A0A2S3VTF3"/>
<keyword evidence="3" id="KW-1185">Reference proteome</keyword>
<evidence type="ECO:0000313" key="2">
    <source>
        <dbReference type="EMBL" id="POF43217.1"/>
    </source>
</evidence>
<dbReference type="InterPro" id="IPR047777">
    <property type="entry name" value="LapA-like_RM"/>
</dbReference>
<dbReference type="Pfam" id="PF17963">
    <property type="entry name" value="Big_9"/>
    <property type="match status" value="2"/>
</dbReference>
<accession>A0A2S3VTF3</accession>
<name>A0A2S3VTF3_9PSED</name>
<protein>
    <submittedName>
        <fullName evidence="2">Type I secretion target</fullName>
    </submittedName>
</protein>
<evidence type="ECO:0000313" key="3">
    <source>
        <dbReference type="Proteomes" id="UP000237440"/>
    </source>
</evidence>
<feature type="compositionally biased region" description="Low complexity" evidence="1">
    <location>
        <begin position="111"/>
        <end position="124"/>
    </location>
</feature>
<feature type="region of interest" description="Disordered" evidence="1">
    <location>
        <begin position="104"/>
        <end position="133"/>
    </location>
</feature>
<dbReference type="Proteomes" id="UP000237440">
    <property type="component" value="Unassembled WGS sequence"/>
</dbReference>
<feature type="non-terminal residue" evidence="2">
    <location>
        <position position="806"/>
    </location>
</feature>
<dbReference type="Gene3D" id="2.60.40.10">
    <property type="entry name" value="Immunoglobulins"/>
    <property type="match status" value="1"/>
</dbReference>
<evidence type="ECO:0000256" key="1">
    <source>
        <dbReference type="SAM" id="MobiDB-lite"/>
    </source>
</evidence>
<dbReference type="RefSeq" id="WP_133160922.1">
    <property type="nucleotide sequence ID" value="NZ_MUJK01000002.1"/>
</dbReference>